<evidence type="ECO:0000313" key="4">
    <source>
        <dbReference type="Proteomes" id="UP000000739"/>
    </source>
</evidence>
<organism evidence="3 4">
    <name type="scientific">Desulfatibacillum aliphaticivorans</name>
    <dbReference type="NCBI Taxonomy" id="218208"/>
    <lineage>
        <taxon>Bacteria</taxon>
        <taxon>Pseudomonadati</taxon>
        <taxon>Thermodesulfobacteriota</taxon>
        <taxon>Desulfobacteria</taxon>
        <taxon>Desulfobacterales</taxon>
        <taxon>Desulfatibacillaceae</taxon>
        <taxon>Desulfatibacillum</taxon>
    </lineage>
</organism>
<sequence length="479" mass="50738">MGDMLLELGKKDAARKVVKNLGLPLSLPQELSRPKGPWEEMPLLDVNTAVGHLPGSELAPQIAQTLGGMGAMVHAAADSKKFSHYQKQGTARGRLAKALDMDAKPEGLNFRVLIFDATGVSDPAELEMMYEFFHTKIRSLSPCGRLIVLGRPADELEDISQAAASRALLGFVKSAGKEIGKKGATSQAIYVEKGAEDRLEPVLRFFLSDRSAYVSGQMVRVSAKVKAPESFTNIRPLDVKIALVTGAARGIGEQIARTMAGEGARVIVMDRPGEEELTAKLAKEINGSALNCDITALDAAKAIKDHIAENYGKKGLDVIVHNAGVTRDKMLANMDADRWNMVMNINLLALIASTRELLKIMPDNGRIVCLSSIAGIAGNVGQTNYAASKAGVIGFVEALAPTVADRGITVNAVAPGFIETQMTAAIPFATREAGRRLASLSQGGLPQDVAQVVTFLASPQASGVTGGVLRICGQNFIGA</sequence>
<dbReference type="PROSITE" id="PS00061">
    <property type="entry name" value="ADH_SHORT"/>
    <property type="match status" value="1"/>
</dbReference>
<dbReference type="InterPro" id="IPR020904">
    <property type="entry name" value="Sc_DH/Rdtase_CS"/>
</dbReference>
<dbReference type="EMBL" id="CP001322">
    <property type="protein sequence ID" value="ACL06531.1"/>
    <property type="molecule type" value="Genomic_DNA"/>
</dbReference>
<evidence type="ECO:0000256" key="1">
    <source>
        <dbReference type="ARBA" id="ARBA00006484"/>
    </source>
</evidence>
<accession>B8FDA0</accession>
<dbReference type="AlphaFoldDB" id="B8FDA0"/>
<dbReference type="InterPro" id="IPR036291">
    <property type="entry name" value="NAD(P)-bd_dom_sf"/>
</dbReference>
<dbReference type="SMART" id="SM00822">
    <property type="entry name" value="PKS_KR"/>
    <property type="match status" value="1"/>
</dbReference>
<dbReference type="InterPro" id="IPR002347">
    <property type="entry name" value="SDR_fam"/>
</dbReference>
<dbReference type="KEGG" id="dal:Dalk_4854"/>
<gene>
    <name evidence="3" type="ordered locus">Dalk_4854</name>
</gene>
<protein>
    <submittedName>
        <fullName evidence="3">3-Oxoacyl (Acyl-carrier protein) reductase</fullName>
    </submittedName>
</protein>
<dbReference type="InterPro" id="IPR057326">
    <property type="entry name" value="KR_dom"/>
</dbReference>
<dbReference type="PRINTS" id="PR00080">
    <property type="entry name" value="SDRFAMILY"/>
</dbReference>
<dbReference type="Gene3D" id="3.40.50.720">
    <property type="entry name" value="NAD(P)-binding Rossmann-like Domain"/>
    <property type="match status" value="2"/>
</dbReference>
<dbReference type="PRINTS" id="PR00081">
    <property type="entry name" value="GDHRDH"/>
</dbReference>
<dbReference type="SUPFAM" id="SSF51735">
    <property type="entry name" value="NAD(P)-binding Rossmann-fold domains"/>
    <property type="match status" value="1"/>
</dbReference>
<dbReference type="FunFam" id="3.40.50.720:FF:000338">
    <property type="entry name" value="3-oxoacyl-ACP reductase FabG"/>
    <property type="match status" value="1"/>
</dbReference>
<name>B8FDA0_DESAL</name>
<evidence type="ECO:0000313" key="3">
    <source>
        <dbReference type="EMBL" id="ACL06531.1"/>
    </source>
</evidence>
<keyword evidence="4" id="KW-1185">Reference proteome</keyword>
<feature type="domain" description="Ketoreductase" evidence="2">
    <location>
        <begin position="240"/>
        <end position="421"/>
    </location>
</feature>
<dbReference type="GO" id="GO:0016616">
    <property type="term" value="F:oxidoreductase activity, acting on the CH-OH group of donors, NAD or NADP as acceptor"/>
    <property type="evidence" value="ECO:0007669"/>
    <property type="project" value="UniProtKB-ARBA"/>
</dbReference>
<dbReference type="Pfam" id="PF13561">
    <property type="entry name" value="adh_short_C2"/>
    <property type="match status" value="1"/>
</dbReference>
<evidence type="ECO:0000259" key="2">
    <source>
        <dbReference type="SMART" id="SM00822"/>
    </source>
</evidence>
<dbReference type="RefSeq" id="WP_015949568.1">
    <property type="nucleotide sequence ID" value="NC_011768.1"/>
</dbReference>
<dbReference type="Proteomes" id="UP000000739">
    <property type="component" value="Chromosome"/>
</dbReference>
<reference evidence="3 4" key="1">
    <citation type="journal article" date="2012" name="Environ. Microbiol.">
        <title>The genome sequence of Desulfatibacillum alkenivorans AK-01: a blueprint for anaerobic alkane oxidation.</title>
        <authorList>
            <person name="Callaghan A.V."/>
            <person name="Morris B.E."/>
            <person name="Pereira I.A."/>
            <person name="McInerney M.J."/>
            <person name="Austin R.N."/>
            <person name="Groves J.T."/>
            <person name="Kukor J.J."/>
            <person name="Suflita J.M."/>
            <person name="Young L.Y."/>
            <person name="Zylstra G.J."/>
            <person name="Wawrik B."/>
        </authorList>
    </citation>
    <scope>NUCLEOTIDE SEQUENCE [LARGE SCALE GENOMIC DNA]</scope>
    <source>
        <strain evidence="3 4">AK-01</strain>
    </source>
</reference>
<comment type="similarity">
    <text evidence="1">Belongs to the short-chain dehydrogenases/reductases (SDR) family.</text>
</comment>
<dbReference type="HOGENOM" id="CLU_047208_0_0_7"/>
<dbReference type="eggNOG" id="COG1028">
    <property type="taxonomic scope" value="Bacteria"/>
</dbReference>
<dbReference type="PANTHER" id="PTHR42760:SF78">
    <property type="entry name" value="3-OXOACYL-[ACYL-CARRIER-PROTEIN] REDUCTASE [NADH]"/>
    <property type="match status" value="1"/>
</dbReference>
<dbReference type="NCBIfam" id="NF006110">
    <property type="entry name" value="PRK08261.1"/>
    <property type="match status" value="1"/>
</dbReference>
<dbReference type="PANTHER" id="PTHR42760">
    <property type="entry name" value="SHORT-CHAIN DEHYDROGENASES/REDUCTASES FAMILY MEMBER"/>
    <property type="match status" value="1"/>
</dbReference>
<proteinExistence type="inferred from homology"/>